<feature type="non-terminal residue" evidence="1">
    <location>
        <position position="96"/>
    </location>
</feature>
<dbReference type="GO" id="GO:0008609">
    <property type="term" value="F:alkylglycerone-phosphate synthase activity"/>
    <property type="evidence" value="ECO:0007669"/>
    <property type="project" value="InterPro"/>
</dbReference>
<gene>
    <name evidence="1" type="ORF">METZ01_LOCUS390778</name>
</gene>
<dbReference type="PANTHER" id="PTHR46568">
    <property type="entry name" value="ALKYLDIHYDROXYACETONEPHOSPHATE SYNTHASE, PEROXISOMAL"/>
    <property type="match status" value="1"/>
</dbReference>
<evidence type="ECO:0000313" key="1">
    <source>
        <dbReference type="EMBL" id="SVD37924.1"/>
    </source>
</evidence>
<sequence length="96" mass="11469">MYKSKSKKFFANDHETWGHKWGYKDSRFILNDDRTVRMLGDRYELCGIDMPDFIPYVEEMLEVKIDPEDMLKQNENMPIGPSNINEQFVERIKGTF</sequence>
<dbReference type="InterPro" id="IPR025650">
    <property type="entry name" value="Alkyl-DHAP_Synthase"/>
</dbReference>
<dbReference type="AlphaFoldDB" id="A0A382UUK6"/>
<reference evidence="1" key="1">
    <citation type="submission" date="2018-05" db="EMBL/GenBank/DDBJ databases">
        <authorList>
            <person name="Lanie J.A."/>
            <person name="Ng W.-L."/>
            <person name="Kazmierczak K.M."/>
            <person name="Andrzejewski T.M."/>
            <person name="Davidsen T.M."/>
            <person name="Wayne K.J."/>
            <person name="Tettelin H."/>
            <person name="Glass J.I."/>
            <person name="Rusch D."/>
            <person name="Podicherti R."/>
            <person name="Tsui H.-C.T."/>
            <person name="Winkler M.E."/>
        </authorList>
    </citation>
    <scope>NUCLEOTIDE SEQUENCE</scope>
</reference>
<name>A0A382UUK6_9ZZZZ</name>
<dbReference type="Gene3D" id="3.30.160.650">
    <property type="match status" value="1"/>
</dbReference>
<dbReference type="GO" id="GO:0008610">
    <property type="term" value="P:lipid biosynthetic process"/>
    <property type="evidence" value="ECO:0007669"/>
    <property type="project" value="InterPro"/>
</dbReference>
<accession>A0A382UUK6</accession>
<dbReference type="EMBL" id="UINC01146920">
    <property type="protein sequence ID" value="SVD37924.1"/>
    <property type="molecule type" value="Genomic_DNA"/>
</dbReference>
<protein>
    <submittedName>
        <fullName evidence="1">Uncharacterized protein</fullName>
    </submittedName>
</protein>
<dbReference type="PANTHER" id="PTHR46568:SF1">
    <property type="entry name" value="ALKYLDIHYDROXYACETONEPHOSPHATE SYNTHASE, PEROXISOMAL"/>
    <property type="match status" value="1"/>
</dbReference>
<proteinExistence type="predicted"/>
<organism evidence="1">
    <name type="scientific">marine metagenome</name>
    <dbReference type="NCBI Taxonomy" id="408172"/>
    <lineage>
        <taxon>unclassified sequences</taxon>
        <taxon>metagenomes</taxon>
        <taxon>ecological metagenomes</taxon>
    </lineage>
</organism>